<reference evidence="2" key="1">
    <citation type="submission" date="2021-01" db="EMBL/GenBank/DDBJ databases">
        <title>Whole genome shotgun sequence of Actinoplanes nipponensis NBRC 14063.</title>
        <authorList>
            <person name="Komaki H."/>
            <person name="Tamura T."/>
        </authorList>
    </citation>
    <scope>NUCLEOTIDE SEQUENCE</scope>
    <source>
        <strain evidence="2">NBRC 14063</strain>
    </source>
</reference>
<gene>
    <name evidence="2" type="ORF">Ani05nite_33570</name>
</gene>
<proteinExistence type="predicted"/>
<keyword evidence="1" id="KW-0812">Transmembrane</keyword>
<keyword evidence="1" id="KW-1133">Transmembrane helix</keyword>
<dbReference type="Proteomes" id="UP000647172">
    <property type="component" value="Unassembled WGS sequence"/>
</dbReference>
<feature type="transmembrane region" description="Helical" evidence="1">
    <location>
        <begin position="151"/>
        <end position="169"/>
    </location>
</feature>
<feature type="transmembrane region" description="Helical" evidence="1">
    <location>
        <begin position="122"/>
        <end position="145"/>
    </location>
</feature>
<keyword evidence="3" id="KW-1185">Reference proteome</keyword>
<dbReference type="AlphaFoldDB" id="A0A919JHN9"/>
<accession>A0A919JHN9</accession>
<evidence type="ECO:0000313" key="2">
    <source>
        <dbReference type="EMBL" id="GIE49823.1"/>
    </source>
</evidence>
<evidence type="ECO:0000313" key="3">
    <source>
        <dbReference type="Proteomes" id="UP000647172"/>
    </source>
</evidence>
<dbReference type="EMBL" id="BOMQ01000041">
    <property type="protein sequence ID" value="GIE49823.1"/>
    <property type="molecule type" value="Genomic_DNA"/>
</dbReference>
<organism evidence="2 3">
    <name type="scientific">Actinoplanes nipponensis</name>
    <dbReference type="NCBI Taxonomy" id="135950"/>
    <lineage>
        <taxon>Bacteria</taxon>
        <taxon>Bacillati</taxon>
        <taxon>Actinomycetota</taxon>
        <taxon>Actinomycetes</taxon>
        <taxon>Micromonosporales</taxon>
        <taxon>Micromonosporaceae</taxon>
        <taxon>Actinoplanes</taxon>
    </lineage>
</organism>
<protein>
    <submittedName>
        <fullName evidence="2">Uncharacterized protein</fullName>
    </submittedName>
</protein>
<comment type="caution">
    <text evidence="2">The sequence shown here is derived from an EMBL/GenBank/DDBJ whole genome shotgun (WGS) entry which is preliminary data.</text>
</comment>
<name>A0A919JHN9_9ACTN</name>
<feature type="transmembrane region" description="Helical" evidence="1">
    <location>
        <begin position="70"/>
        <end position="89"/>
    </location>
</feature>
<sequence length="225" mass="22639">MNTATDLILIGALAGVWLTAGLLADALPGVRTARELRRRARTLSLLVGAGVAVFIAVPLVTGVLPGTSNAPAAALLPAVPALVVLTLTARRLTRIRRGAAAFATAPLTPAPPALQAAAAHPLVATPLQVTGLAALAGVPIAAGVIDVPGAQVAGIVLTVVGMAVLALGIRHAIRHSRLNVNVFAPIGKARLRPVPARQTAAETYTALPAESRPAEGYATSGHRAA</sequence>
<feature type="transmembrane region" description="Helical" evidence="1">
    <location>
        <begin position="6"/>
        <end position="30"/>
    </location>
</feature>
<dbReference type="RefSeq" id="WP_203769343.1">
    <property type="nucleotide sequence ID" value="NZ_BAAAYJ010000104.1"/>
</dbReference>
<evidence type="ECO:0000256" key="1">
    <source>
        <dbReference type="SAM" id="Phobius"/>
    </source>
</evidence>
<keyword evidence="1" id="KW-0472">Membrane</keyword>
<feature type="transmembrane region" description="Helical" evidence="1">
    <location>
        <begin position="42"/>
        <end position="64"/>
    </location>
</feature>